<dbReference type="AlphaFoldDB" id="A0A7L4YK01"/>
<keyword evidence="1" id="KW-0812">Transmembrane</keyword>
<organism evidence="3 4">
    <name type="scientific">Epidermidibacterium keratini</name>
    <dbReference type="NCBI Taxonomy" id="1891644"/>
    <lineage>
        <taxon>Bacteria</taxon>
        <taxon>Bacillati</taxon>
        <taxon>Actinomycetota</taxon>
        <taxon>Actinomycetes</taxon>
        <taxon>Sporichthyales</taxon>
        <taxon>Sporichthyaceae</taxon>
        <taxon>Epidermidibacterium</taxon>
    </lineage>
</organism>
<protein>
    <submittedName>
        <fullName evidence="3">CPBP family intramembrane metalloprotease</fullName>
    </submittedName>
</protein>
<feature type="transmembrane region" description="Helical" evidence="1">
    <location>
        <begin position="171"/>
        <end position="198"/>
    </location>
</feature>
<dbReference type="InterPro" id="IPR003675">
    <property type="entry name" value="Rce1/LyrA-like_dom"/>
</dbReference>
<gene>
    <name evidence="3" type="ORF">EK0264_01695</name>
</gene>
<feature type="transmembrane region" description="Helical" evidence="1">
    <location>
        <begin position="204"/>
        <end position="234"/>
    </location>
</feature>
<evidence type="ECO:0000259" key="2">
    <source>
        <dbReference type="Pfam" id="PF02517"/>
    </source>
</evidence>
<dbReference type="Proteomes" id="UP000463857">
    <property type="component" value="Chromosome"/>
</dbReference>
<feature type="transmembrane region" description="Helical" evidence="1">
    <location>
        <begin position="20"/>
        <end position="40"/>
    </location>
</feature>
<keyword evidence="3" id="KW-0645">Protease</keyword>
<dbReference type="PANTHER" id="PTHR43592">
    <property type="entry name" value="CAAX AMINO TERMINAL PROTEASE"/>
    <property type="match status" value="1"/>
</dbReference>
<keyword evidence="4" id="KW-1185">Reference proteome</keyword>
<evidence type="ECO:0000313" key="3">
    <source>
        <dbReference type="EMBL" id="QHB99128.1"/>
    </source>
</evidence>
<feature type="domain" description="CAAX prenyl protease 2/Lysostaphin resistance protein A-like" evidence="2">
    <location>
        <begin position="149"/>
        <end position="236"/>
    </location>
</feature>
<dbReference type="GO" id="GO:0080120">
    <property type="term" value="P:CAAX-box protein maturation"/>
    <property type="evidence" value="ECO:0007669"/>
    <property type="project" value="UniProtKB-ARBA"/>
</dbReference>
<reference evidence="3 4" key="1">
    <citation type="journal article" date="2018" name="Int. J. Syst. Evol. Microbiol.">
        <title>Epidermidibacterium keratini gen. nov., sp. nov., a member of the family Sporichthyaceae, isolated from keratin epidermis.</title>
        <authorList>
            <person name="Lee D.G."/>
            <person name="Trujillo M.E."/>
            <person name="Kang S."/>
            <person name="Nam J.J."/>
            <person name="Kim Y.J."/>
        </authorList>
    </citation>
    <scope>NUCLEOTIDE SEQUENCE [LARGE SCALE GENOMIC DNA]</scope>
    <source>
        <strain evidence="3 4">EPI-7</strain>
    </source>
</reference>
<name>A0A7L4YK01_9ACTN</name>
<dbReference type="RefSeq" id="WP_159542300.1">
    <property type="nucleotide sequence ID" value="NZ_CP047156.1"/>
</dbReference>
<dbReference type="PANTHER" id="PTHR43592:SF15">
    <property type="entry name" value="CAAX AMINO TERMINAL PROTEASE FAMILY PROTEIN"/>
    <property type="match status" value="1"/>
</dbReference>
<keyword evidence="3" id="KW-0378">Hydrolase</keyword>
<dbReference type="OrthoDB" id="2357478at2"/>
<evidence type="ECO:0000256" key="1">
    <source>
        <dbReference type="SAM" id="Phobius"/>
    </source>
</evidence>
<feature type="transmembrane region" description="Helical" evidence="1">
    <location>
        <begin position="95"/>
        <end position="114"/>
    </location>
</feature>
<dbReference type="GO" id="GO:0006508">
    <property type="term" value="P:proteolysis"/>
    <property type="evidence" value="ECO:0007669"/>
    <property type="project" value="UniProtKB-KW"/>
</dbReference>
<dbReference type="GO" id="GO:0004175">
    <property type="term" value="F:endopeptidase activity"/>
    <property type="evidence" value="ECO:0007669"/>
    <property type="project" value="UniProtKB-ARBA"/>
</dbReference>
<proteinExistence type="predicted"/>
<dbReference type="InParanoid" id="A0A7L4YK01"/>
<keyword evidence="1" id="KW-1133">Transmembrane helix</keyword>
<dbReference type="EMBL" id="CP047156">
    <property type="protein sequence ID" value="QHB99128.1"/>
    <property type="molecule type" value="Genomic_DNA"/>
</dbReference>
<dbReference type="GO" id="GO:0008237">
    <property type="term" value="F:metallopeptidase activity"/>
    <property type="evidence" value="ECO:0007669"/>
    <property type="project" value="UniProtKB-KW"/>
</dbReference>
<dbReference type="Pfam" id="PF02517">
    <property type="entry name" value="Rce1-like"/>
    <property type="match status" value="1"/>
</dbReference>
<evidence type="ECO:0000313" key="4">
    <source>
        <dbReference type="Proteomes" id="UP000463857"/>
    </source>
</evidence>
<keyword evidence="1" id="KW-0472">Membrane</keyword>
<feature type="transmembrane region" description="Helical" evidence="1">
    <location>
        <begin position="61"/>
        <end position="89"/>
    </location>
</feature>
<accession>A0A7L4YK01</accession>
<sequence length="259" mass="26981">MIDRGVLPSGIEAFGTATAAALILGVYLVAAEPFVGMVLHRRFESAPRRWHGARLWLYRRLLLLEWGLAALCVATVVLAPSVGLASIGLRLPDGALGWGISLAAIAGALLALVLTARQIASAPDDLVLPPASPSLVAMLPRTPVERRLFGLVSITAGVCEEIAYRGFLTALVAALLPVAPVWVCAVIAAVAFGFAHLYQGTVGLVGTLLVGLVLAGLYVVSGSLLAPIVVHALIDLRAIPLGRIVAREAQKGRDDGRGD</sequence>
<keyword evidence="3" id="KW-0482">Metalloprotease</keyword>
<dbReference type="KEGG" id="eke:EK0264_01695"/>